<feature type="non-terminal residue" evidence="1">
    <location>
        <position position="1"/>
    </location>
</feature>
<dbReference type="Proteomes" id="UP000289022">
    <property type="component" value="Unassembled WGS sequence"/>
</dbReference>
<dbReference type="Gene3D" id="3.30.2090.10">
    <property type="entry name" value="Multidrug efflux transporter AcrB TolC docking domain, DN and DC subdomains"/>
    <property type="match status" value="1"/>
</dbReference>
<dbReference type="GO" id="GO:0005886">
    <property type="term" value="C:plasma membrane"/>
    <property type="evidence" value="ECO:0007669"/>
    <property type="project" value="TreeGrafter"/>
</dbReference>
<protein>
    <submittedName>
        <fullName evidence="1">Efflux RND transporter permease subunit</fullName>
    </submittedName>
</protein>
<dbReference type="GO" id="GO:0042910">
    <property type="term" value="F:xenobiotic transmembrane transporter activity"/>
    <property type="evidence" value="ECO:0007669"/>
    <property type="project" value="TreeGrafter"/>
</dbReference>
<evidence type="ECO:0000313" key="2">
    <source>
        <dbReference type="Proteomes" id="UP000289022"/>
    </source>
</evidence>
<accession>A0A438VDY1</accession>
<proteinExistence type="predicted"/>
<dbReference type="PANTHER" id="PTHR32063">
    <property type="match status" value="1"/>
</dbReference>
<dbReference type="Pfam" id="PF00873">
    <property type="entry name" value="ACR_tran"/>
    <property type="match status" value="1"/>
</dbReference>
<sequence>YYRYALLGVDGVSEVASVGGFVKDYEVTLQNDSLIRYNLNLEQVANAIKNSNNDTGGGVILENGFEKIIRSHGYIQS</sequence>
<gene>
    <name evidence="1" type="ORF">EC518_15500</name>
</gene>
<name>A0A438VDY1_HELPX</name>
<feature type="non-terminal residue" evidence="1">
    <location>
        <position position="77"/>
    </location>
</feature>
<dbReference type="InterPro" id="IPR027463">
    <property type="entry name" value="AcrB_DN_DC_subdom"/>
</dbReference>
<dbReference type="SUPFAM" id="SSF82714">
    <property type="entry name" value="Multidrug efflux transporter AcrB TolC docking domain, DN and DC subdomains"/>
    <property type="match status" value="1"/>
</dbReference>
<organism evidence="1 2">
    <name type="scientific">Helicobacter pylori</name>
    <name type="common">Campylobacter pylori</name>
    <dbReference type="NCBI Taxonomy" id="210"/>
    <lineage>
        <taxon>Bacteria</taxon>
        <taxon>Pseudomonadati</taxon>
        <taxon>Campylobacterota</taxon>
        <taxon>Epsilonproteobacteria</taxon>
        <taxon>Campylobacterales</taxon>
        <taxon>Helicobacteraceae</taxon>
        <taxon>Helicobacter</taxon>
    </lineage>
</organism>
<reference evidence="1 2" key="1">
    <citation type="submission" date="2018-11" db="EMBL/GenBank/DDBJ databases">
        <title>Genetic determinants and prediction of antibiotic resistance phenotypes in Helicobacter pylori.</title>
        <authorList>
            <person name="Wagner K."/>
        </authorList>
    </citation>
    <scope>NUCLEOTIDE SEQUENCE [LARGE SCALE GENOMIC DNA]</scope>
    <source>
        <strain evidence="1 2">ZH70</strain>
    </source>
</reference>
<dbReference type="AlphaFoldDB" id="A0A438VDY1"/>
<dbReference type="EMBL" id="RJGP01001703">
    <property type="protein sequence ID" value="RVZ08804.1"/>
    <property type="molecule type" value="Genomic_DNA"/>
</dbReference>
<dbReference type="PANTHER" id="PTHR32063:SF19">
    <property type="entry name" value="CATION EFFLUX SYSTEM PROTEIN CUSA"/>
    <property type="match status" value="1"/>
</dbReference>
<comment type="caution">
    <text evidence="1">The sequence shown here is derived from an EMBL/GenBank/DDBJ whole genome shotgun (WGS) entry which is preliminary data.</text>
</comment>
<evidence type="ECO:0000313" key="1">
    <source>
        <dbReference type="EMBL" id="RVZ08804.1"/>
    </source>
</evidence>
<dbReference type="InterPro" id="IPR001036">
    <property type="entry name" value="Acrflvin-R"/>
</dbReference>